<feature type="region of interest" description="Disordered" evidence="1">
    <location>
        <begin position="1"/>
        <end position="35"/>
    </location>
</feature>
<dbReference type="KEGG" id="pchm:VFPPC_14697"/>
<dbReference type="AlphaFoldDB" id="A0A179F351"/>
<accession>A0A179F351</accession>
<comment type="caution">
    <text evidence="2">The sequence shown here is derived from an EMBL/GenBank/DDBJ whole genome shotgun (WGS) entry which is preliminary data.</text>
</comment>
<dbReference type="RefSeq" id="XP_018137829.1">
    <property type="nucleotide sequence ID" value="XM_018292465.1"/>
</dbReference>
<keyword evidence="3" id="KW-1185">Reference proteome</keyword>
<organism evidence="2 3">
    <name type="scientific">Pochonia chlamydosporia 170</name>
    <dbReference type="NCBI Taxonomy" id="1380566"/>
    <lineage>
        <taxon>Eukaryota</taxon>
        <taxon>Fungi</taxon>
        <taxon>Dikarya</taxon>
        <taxon>Ascomycota</taxon>
        <taxon>Pezizomycotina</taxon>
        <taxon>Sordariomycetes</taxon>
        <taxon>Hypocreomycetidae</taxon>
        <taxon>Hypocreales</taxon>
        <taxon>Clavicipitaceae</taxon>
        <taxon>Pochonia</taxon>
    </lineage>
</organism>
<dbReference type="Proteomes" id="UP000078397">
    <property type="component" value="Unassembled WGS sequence"/>
</dbReference>
<sequence>MTTFPNTSQVSPNSEPSTNITPHTKPVRPPQAPQPSVTQLIETLNSHRVNTLTELCRIERIAATCSNPNDAKAFQKPMTTAWIHYVTSQQLVTELRGLTPNYPITGDLVRDAYSRVREDPNSNRSWNLAWLCLTKMKDDGLVAAYAALEAMKPEMWGNKIPSAEDVAQLANCFEGEWMAAVDMMLRHWAREPTWC</sequence>
<dbReference type="GeneID" id="28856459"/>
<dbReference type="OrthoDB" id="4932428at2759"/>
<feature type="compositionally biased region" description="Polar residues" evidence="1">
    <location>
        <begin position="1"/>
        <end position="22"/>
    </location>
</feature>
<protein>
    <submittedName>
        <fullName evidence="2">Uncharacterized protein</fullName>
    </submittedName>
</protein>
<evidence type="ECO:0000313" key="3">
    <source>
        <dbReference type="Proteomes" id="UP000078397"/>
    </source>
</evidence>
<gene>
    <name evidence="2" type="ORF">VFPPC_14697</name>
</gene>
<dbReference type="EMBL" id="LSBJ02000004">
    <property type="protein sequence ID" value="OAQ59868.1"/>
    <property type="molecule type" value="Genomic_DNA"/>
</dbReference>
<evidence type="ECO:0000313" key="2">
    <source>
        <dbReference type="EMBL" id="OAQ59868.1"/>
    </source>
</evidence>
<proteinExistence type="predicted"/>
<evidence type="ECO:0000256" key="1">
    <source>
        <dbReference type="SAM" id="MobiDB-lite"/>
    </source>
</evidence>
<name>A0A179F351_METCM</name>
<reference evidence="2 3" key="1">
    <citation type="journal article" date="2016" name="PLoS Pathog.">
        <title>Biosynthesis of antibiotic leucinostatins in bio-control fungus Purpureocillium lilacinum and their inhibition on phytophthora revealed by genome mining.</title>
        <authorList>
            <person name="Wang G."/>
            <person name="Liu Z."/>
            <person name="Lin R."/>
            <person name="Li E."/>
            <person name="Mao Z."/>
            <person name="Ling J."/>
            <person name="Yang Y."/>
            <person name="Yin W.B."/>
            <person name="Xie B."/>
        </authorList>
    </citation>
    <scope>NUCLEOTIDE SEQUENCE [LARGE SCALE GENOMIC DNA]</scope>
    <source>
        <strain evidence="2">170</strain>
    </source>
</reference>